<accession>A0A7C1FBH6</accession>
<dbReference type="EMBL" id="DSMV01000014">
    <property type="protein sequence ID" value="HDW51166.1"/>
    <property type="molecule type" value="Genomic_DNA"/>
</dbReference>
<dbReference type="AlphaFoldDB" id="A0A7C1FBH6"/>
<reference evidence="1" key="1">
    <citation type="journal article" date="2020" name="mSystems">
        <title>Genome- and Community-Level Interaction Insights into Carbon Utilization and Element Cycling Functions of Hydrothermarchaeota in Hydrothermal Sediment.</title>
        <authorList>
            <person name="Zhou Z."/>
            <person name="Liu Y."/>
            <person name="Xu W."/>
            <person name="Pan J."/>
            <person name="Luo Z.H."/>
            <person name="Li M."/>
        </authorList>
    </citation>
    <scope>NUCLEOTIDE SEQUENCE [LARGE SCALE GENOMIC DNA]</scope>
    <source>
        <strain evidence="1">SpSt-301</strain>
    </source>
</reference>
<comment type="caution">
    <text evidence="1">The sequence shown here is derived from an EMBL/GenBank/DDBJ whole genome shotgun (WGS) entry which is preliminary data.</text>
</comment>
<name>A0A7C1FBH6_9THEO</name>
<sequence length="249" mass="27169">MDRKINVHRRAILAIMLVAMLLATPVTGALGAEIPKNVIEMELEIRDGEKVIESKKFTAPLKESNDGSCLIYENKWQKVIIPTDKVKNKQEWLQNLEKGSTTPPVTALLTKYLSSSSSRLLSNPSGWITNNFYSYIDYNILLTSLTFTSGRSTSAWLGISPPTANSIKHTDTWQVSGLNVSYRGLGLSGNGGTASLTQTVNNAAVIVHNFAGLNFTGIGLYRAAETCTSTFQFSTTNFYTISCSASTLL</sequence>
<evidence type="ECO:0000313" key="1">
    <source>
        <dbReference type="EMBL" id="HDW51166.1"/>
    </source>
</evidence>
<proteinExistence type="predicted"/>
<organism evidence="1">
    <name type="scientific">Ammonifex degensii</name>
    <dbReference type="NCBI Taxonomy" id="42838"/>
    <lineage>
        <taxon>Bacteria</taxon>
        <taxon>Bacillati</taxon>
        <taxon>Bacillota</taxon>
        <taxon>Clostridia</taxon>
        <taxon>Thermoanaerobacterales</taxon>
        <taxon>Thermoanaerobacteraceae</taxon>
        <taxon>Ammonifex</taxon>
    </lineage>
</organism>
<protein>
    <submittedName>
        <fullName evidence="1">Uncharacterized protein</fullName>
    </submittedName>
</protein>
<gene>
    <name evidence="1" type="ORF">ENQ35_00190</name>
</gene>